<keyword evidence="1" id="KW-0732">Signal</keyword>
<keyword evidence="3" id="KW-1185">Reference proteome</keyword>
<proteinExistence type="predicted"/>
<gene>
    <name evidence="2" type="ORF">BDY21DRAFT_384088</name>
</gene>
<evidence type="ECO:0000313" key="2">
    <source>
        <dbReference type="EMBL" id="KAF2460475.1"/>
    </source>
</evidence>
<evidence type="ECO:0000256" key="1">
    <source>
        <dbReference type="SAM" id="SignalP"/>
    </source>
</evidence>
<organism evidence="2 3">
    <name type="scientific">Lineolata rhizophorae</name>
    <dbReference type="NCBI Taxonomy" id="578093"/>
    <lineage>
        <taxon>Eukaryota</taxon>
        <taxon>Fungi</taxon>
        <taxon>Dikarya</taxon>
        <taxon>Ascomycota</taxon>
        <taxon>Pezizomycotina</taxon>
        <taxon>Dothideomycetes</taxon>
        <taxon>Dothideomycetes incertae sedis</taxon>
        <taxon>Lineolatales</taxon>
        <taxon>Lineolataceae</taxon>
        <taxon>Lineolata</taxon>
    </lineage>
</organism>
<name>A0A6A6P950_9PEZI</name>
<sequence length="148" mass="16146">MLSLRSLAGRTALLGVLGRAAMAQQCLSFGMDFQNGGSYFQNSLSDDPFTFVSQFDHCQDDVATNILVDPNGDEYVCTDTPLQPDDTDQMSECPLAKNELWSGDWSVIILSNNGNGDPIAYERDFHLDVGPQATTTVSSNLNNRLSLC</sequence>
<feature type="chain" id="PRO_5025340052" evidence="1">
    <location>
        <begin position="24"/>
        <end position="148"/>
    </location>
</feature>
<dbReference type="AlphaFoldDB" id="A0A6A6P950"/>
<protein>
    <submittedName>
        <fullName evidence="2">Uncharacterized protein</fullName>
    </submittedName>
</protein>
<feature type="signal peptide" evidence="1">
    <location>
        <begin position="1"/>
        <end position="23"/>
    </location>
</feature>
<evidence type="ECO:0000313" key="3">
    <source>
        <dbReference type="Proteomes" id="UP000799766"/>
    </source>
</evidence>
<dbReference type="OrthoDB" id="3937708at2759"/>
<dbReference type="EMBL" id="MU001673">
    <property type="protein sequence ID" value="KAF2460475.1"/>
    <property type="molecule type" value="Genomic_DNA"/>
</dbReference>
<accession>A0A6A6P950</accession>
<reference evidence="2" key="1">
    <citation type="journal article" date="2020" name="Stud. Mycol.">
        <title>101 Dothideomycetes genomes: a test case for predicting lifestyles and emergence of pathogens.</title>
        <authorList>
            <person name="Haridas S."/>
            <person name="Albert R."/>
            <person name="Binder M."/>
            <person name="Bloem J."/>
            <person name="Labutti K."/>
            <person name="Salamov A."/>
            <person name="Andreopoulos B."/>
            <person name="Baker S."/>
            <person name="Barry K."/>
            <person name="Bills G."/>
            <person name="Bluhm B."/>
            <person name="Cannon C."/>
            <person name="Castanera R."/>
            <person name="Culley D."/>
            <person name="Daum C."/>
            <person name="Ezra D."/>
            <person name="Gonzalez J."/>
            <person name="Henrissat B."/>
            <person name="Kuo A."/>
            <person name="Liang C."/>
            <person name="Lipzen A."/>
            <person name="Lutzoni F."/>
            <person name="Magnuson J."/>
            <person name="Mondo S."/>
            <person name="Nolan M."/>
            <person name="Ohm R."/>
            <person name="Pangilinan J."/>
            <person name="Park H.-J."/>
            <person name="Ramirez L."/>
            <person name="Alfaro M."/>
            <person name="Sun H."/>
            <person name="Tritt A."/>
            <person name="Yoshinaga Y."/>
            <person name="Zwiers L.-H."/>
            <person name="Turgeon B."/>
            <person name="Goodwin S."/>
            <person name="Spatafora J."/>
            <person name="Crous P."/>
            <person name="Grigoriev I."/>
        </authorList>
    </citation>
    <scope>NUCLEOTIDE SEQUENCE</scope>
    <source>
        <strain evidence="2">ATCC 16933</strain>
    </source>
</reference>
<dbReference type="Proteomes" id="UP000799766">
    <property type="component" value="Unassembled WGS sequence"/>
</dbReference>